<dbReference type="Pfam" id="PF00672">
    <property type="entry name" value="HAMP"/>
    <property type="match status" value="1"/>
</dbReference>
<dbReference type="InterPro" id="IPR003594">
    <property type="entry name" value="HATPase_dom"/>
</dbReference>
<evidence type="ECO:0000256" key="24">
    <source>
        <dbReference type="SAM" id="Phobius"/>
    </source>
</evidence>
<keyword evidence="6" id="KW-1003">Cell membrane</keyword>
<dbReference type="PROSITE" id="PS50109">
    <property type="entry name" value="HIS_KIN"/>
    <property type="match status" value="1"/>
</dbReference>
<dbReference type="SMART" id="SM00388">
    <property type="entry name" value="HisKA"/>
    <property type="match status" value="1"/>
</dbReference>
<protein>
    <recommendedName>
        <fullName evidence="21">Signal transduction histidine-protein kinase/phosphatase MprB</fullName>
        <ecNumber evidence="5">2.7.13.3</ecNumber>
    </recommendedName>
    <alternativeName>
        <fullName evidence="22">Mycobacterial persistence regulator B</fullName>
    </alternativeName>
</protein>
<dbReference type="PROSITE" id="PS50885">
    <property type="entry name" value="HAMP"/>
    <property type="match status" value="1"/>
</dbReference>
<keyword evidence="16 24" id="KW-1133">Transmembrane helix</keyword>
<feature type="domain" description="Histidine kinase" evidence="25">
    <location>
        <begin position="549"/>
        <end position="766"/>
    </location>
</feature>
<dbReference type="SUPFAM" id="SSF47384">
    <property type="entry name" value="Homodimeric domain of signal transducing histidine kinase"/>
    <property type="match status" value="1"/>
</dbReference>
<dbReference type="GO" id="GO:0000155">
    <property type="term" value="F:phosphorelay sensor kinase activity"/>
    <property type="evidence" value="ECO:0007669"/>
    <property type="project" value="InterPro"/>
</dbReference>
<feature type="transmembrane region" description="Helical" evidence="24">
    <location>
        <begin position="71"/>
        <end position="91"/>
    </location>
</feature>
<dbReference type="SUPFAM" id="SSF158472">
    <property type="entry name" value="HAMP domain-like"/>
    <property type="match status" value="1"/>
</dbReference>
<feature type="transmembrane region" description="Helical" evidence="24">
    <location>
        <begin position="33"/>
        <end position="51"/>
    </location>
</feature>
<evidence type="ECO:0000256" key="11">
    <source>
        <dbReference type="ARBA" id="ARBA00022777"/>
    </source>
</evidence>
<dbReference type="InterPro" id="IPR048760">
    <property type="entry name" value="VP0354-like_sensor_dom"/>
</dbReference>
<keyword evidence="12" id="KW-0378">Hydrolase</keyword>
<keyword evidence="13" id="KW-0067">ATP-binding</keyword>
<evidence type="ECO:0000256" key="4">
    <source>
        <dbReference type="ARBA" id="ARBA00004651"/>
    </source>
</evidence>
<evidence type="ECO:0000256" key="16">
    <source>
        <dbReference type="ARBA" id="ARBA00022989"/>
    </source>
</evidence>
<dbReference type="InterPro" id="IPR050980">
    <property type="entry name" value="2C_sensor_his_kinase"/>
</dbReference>
<evidence type="ECO:0000256" key="23">
    <source>
        <dbReference type="SAM" id="MobiDB-lite"/>
    </source>
</evidence>
<evidence type="ECO:0000256" key="22">
    <source>
        <dbReference type="ARBA" id="ARBA00041776"/>
    </source>
</evidence>
<dbReference type="InterPro" id="IPR029151">
    <property type="entry name" value="Sensor-like_sf"/>
</dbReference>
<comment type="cofactor">
    <cofactor evidence="3">
        <name>Mg(2+)</name>
        <dbReference type="ChEBI" id="CHEBI:18420"/>
    </cofactor>
</comment>
<keyword evidence="18" id="KW-0346">Stress response</keyword>
<feature type="region of interest" description="Disordered" evidence="23">
    <location>
        <begin position="1"/>
        <end position="26"/>
    </location>
</feature>
<keyword evidence="9 24" id="KW-0812">Transmembrane</keyword>
<dbReference type="Gene3D" id="3.30.450.20">
    <property type="entry name" value="PAS domain"/>
    <property type="match status" value="1"/>
</dbReference>
<comment type="subcellular location">
    <subcellularLocation>
        <location evidence="4">Cell membrane</location>
        <topology evidence="4">Multi-pass membrane protein</topology>
    </subcellularLocation>
</comment>
<evidence type="ECO:0000256" key="19">
    <source>
        <dbReference type="ARBA" id="ARBA00023026"/>
    </source>
</evidence>
<organism evidence="27">
    <name type="scientific">marine sediment metagenome</name>
    <dbReference type="NCBI Taxonomy" id="412755"/>
    <lineage>
        <taxon>unclassified sequences</taxon>
        <taxon>metagenomes</taxon>
        <taxon>ecological metagenomes</taxon>
    </lineage>
</organism>
<evidence type="ECO:0000259" key="26">
    <source>
        <dbReference type="PROSITE" id="PS50885"/>
    </source>
</evidence>
<dbReference type="InterPro" id="IPR004358">
    <property type="entry name" value="Sig_transdc_His_kin-like_C"/>
</dbReference>
<evidence type="ECO:0000256" key="5">
    <source>
        <dbReference type="ARBA" id="ARBA00012438"/>
    </source>
</evidence>
<evidence type="ECO:0000256" key="10">
    <source>
        <dbReference type="ARBA" id="ARBA00022741"/>
    </source>
</evidence>
<dbReference type="Pfam" id="PF21623">
    <property type="entry name" value="HK_sensor_dom_bact"/>
    <property type="match status" value="1"/>
</dbReference>
<evidence type="ECO:0000256" key="12">
    <source>
        <dbReference type="ARBA" id="ARBA00022801"/>
    </source>
</evidence>
<dbReference type="InterPro" id="IPR005467">
    <property type="entry name" value="His_kinase_dom"/>
</dbReference>
<evidence type="ECO:0000256" key="3">
    <source>
        <dbReference type="ARBA" id="ARBA00001946"/>
    </source>
</evidence>
<evidence type="ECO:0000256" key="21">
    <source>
        <dbReference type="ARBA" id="ARBA00040454"/>
    </source>
</evidence>
<evidence type="ECO:0000256" key="14">
    <source>
        <dbReference type="ARBA" id="ARBA00022842"/>
    </source>
</evidence>
<dbReference type="InterPro" id="IPR003660">
    <property type="entry name" value="HAMP_dom"/>
</dbReference>
<name>A0A0F9TUT0_9ZZZZ</name>
<dbReference type="GO" id="GO:0005524">
    <property type="term" value="F:ATP binding"/>
    <property type="evidence" value="ECO:0007669"/>
    <property type="project" value="UniProtKB-KW"/>
</dbReference>
<evidence type="ECO:0000256" key="7">
    <source>
        <dbReference type="ARBA" id="ARBA00022553"/>
    </source>
</evidence>
<dbReference type="InterPro" id="IPR003661">
    <property type="entry name" value="HisK_dim/P_dom"/>
</dbReference>
<gene>
    <name evidence="27" type="ORF">LCGC14_0302170</name>
</gene>
<evidence type="ECO:0000256" key="9">
    <source>
        <dbReference type="ARBA" id="ARBA00022692"/>
    </source>
</evidence>
<keyword evidence="11" id="KW-0418">Kinase</keyword>
<dbReference type="CDD" id="cd06225">
    <property type="entry name" value="HAMP"/>
    <property type="match status" value="1"/>
</dbReference>
<dbReference type="GO" id="GO:0005886">
    <property type="term" value="C:plasma membrane"/>
    <property type="evidence" value="ECO:0007669"/>
    <property type="project" value="UniProtKB-SubCell"/>
</dbReference>
<evidence type="ECO:0000256" key="8">
    <source>
        <dbReference type="ARBA" id="ARBA00022679"/>
    </source>
</evidence>
<feature type="transmembrane region" description="Helical" evidence="24">
    <location>
        <begin position="123"/>
        <end position="143"/>
    </location>
</feature>
<comment type="catalytic activity">
    <reaction evidence="1">
        <text>ATP + protein L-histidine = ADP + protein N-phospho-L-histidine.</text>
        <dbReference type="EC" id="2.7.13.3"/>
    </reaction>
</comment>
<dbReference type="SUPFAM" id="SSF55874">
    <property type="entry name" value="ATPase domain of HSP90 chaperone/DNA topoisomerase II/histidine kinase"/>
    <property type="match status" value="1"/>
</dbReference>
<dbReference type="GO" id="GO:0004721">
    <property type="term" value="F:phosphoprotein phosphatase activity"/>
    <property type="evidence" value="ECO:0007669"/>
    <property type="project" value="UniProtKB-KW"/>
</dbReference>
<dbReference type="Gene3D" id="1.10.287.130">
    <property type="match status" value="1"/>
</dbReference>
<reference evidence="27" key="1">
    <citation type="journal article" date="2015" name="Nature">
        <title>Complex archaea that bridge the gap between prokaryotes and eukaryotes.</title>
        <authorList>
            <person name="Spang A."/>
            <person name="Saw J.H."/>
            <person name="Jorgensen S.L."/>
            <person name="Zaremba-Niedzwiedzka K."/>
            <person name="Martijn J."/>
            <person name="Lind A.E."/>
            <person name="van Eijk R."/>
            <person name="Schleper C."/>
            <person name="Guy L."/>
            <person name="Ettema T.J."/>
        </authorList>
    </citation>
    <scope>NUCLEOTIDE SEQUENCE</scope>
</reference>
<keyword evidence="8" id="KW-0808">Transferase</keyword>
<dbReference type="SMART" id="SM00304">
    <property type="entry name" value="HAMP"/>
    <property type="match status" value="1"/>
</dbReference>
<dbReference type="InterPro" id="IPR036097">
    <property type="entry name" value="HisK_dim/P_sf"/>
</dbReference>
<comment type="caution">
    <text evidence="27">The sequence shown here is derived from an EMBL/GenBank/DDBJ whole genome shotgun (WGS) entry which is preliminary data.</text>
</comment>
<evidence type="ECO:0000256" key="1">
    <source>
        <dbReference type="ARBA" id="ARBA00000085"/>
    </source>
</evidence>
<sequence length="790" mass="86124">MAWAFQSKKARMGEMMPRRDRQREPNRVQQPNLVRVFIICFLAVGTLFFGYEIVERTWLRGAGPEVMHALHIIRGFSAAAIASVLATLILLRQTPGAAADRILSPSKKAWKRRLQSVRLRTKIAIPMVALAVIPTITVGIFVMSRMQESLWQSAIQRVEFDTGSKARVVQQFLQGVQQDLRFLSQVQAIRQLAAAEATATPEQVDLLRLKVQSELLIFSQGKRAYYQVRYLDSAGHEVVRLNVEGGLAAVVHSAELQDKSNRYYVKAALALGSGQIYASPMDLNVEHGRAELPPRAVVRYATLVSGDKGIGRGLLVINIHGDYIMSLLGPPSPGTEAWLVDQRGAYMGYVGESEARRDLFNLGKGRHLSDDYAPEEARAILERSPGGPSAKTGGIFLSSASIAFDQGDPKRHWTLLIGQPQATVEGPIRRLTRFLSVVLIFVVLIAAVLGVLIGDYLARPIMRLQQATRDIAAGDLDKRVHVTTGDEIERLANDFNAMTERLQAAQSRLSGWNVELKREVERQIEMRHRLQSGMARADKLSSIGQITAGVMHEVGNPLAAIKTRIQVAEEAGDLCGECQGLLTEVLAEVDRLAAFLRSFARLARLGGSQAKQEVALAEVAHGVLALVSANLREKGVALRCEIAKDLPKVSGVADQLRQLLMNLILNASDASREGGEIVVTIQRGVLTPSVSGSSNSVILQVVDEGEGIPAEAFDKIWDPFFTTKHEGTGLGLAICRQIVQDHAGTIHIDSEPGKGTVVAVTFPECALQGSTSTQAAQRAALDGPQQEHQP</sequence>
<proteinExistence type="predicted"/>
<dbReference type="Gene3D" id="6.10.340.10">
    <property type="match status" value="1"/>
</dbReference>
<dbReference type="InterPro" id="IPR036890">
    <property type="entry name" value="HATPase_C_sf"/>
</dbReference>
<keyword evidence="17" id="KW-0902">Two-component regulatory system</keyword>
<dbReference type="PRINTS" id="PR00344">
    <property type="entry name" value="BCTRLSENSOR"/>
</dbReference>
<keyword evidence="14" id="KW-0460">Magnesium</keyword>
<dbReference type="AlphaFoldDB" id="A0A0F9TUT0"/>
<keyword evidence="7" id="KW-0597">Phosphoprotein</keyword>
<dbReference type="EMBL" id="LAZR01000190">
    <property type="protein sequence ID" value="KKN83104.1"/>
    <property type="molecule type" value="Genomic_DNA"/>
</dbReference>
<dbReference type="Pfam" id="PF02518">
    <property type="entry name" value="HATPase_c"/>
    <property type="match status" value="1"/>
</dbReference>
<comment type="cofactor">
    <cofactor evidence="2">
        <name>Mn(2+)</name>
        <dbReference type="ChEBI" id="CHEBI:29035"/>
    </cofactor>
</comment>
<evidence type="ECO:0000256" key="6">
    <source>
        <dbReference type="ARBA" id="ARBA00022475"/>
    </source>
</evidence>
<evidence type="ECO:0000259" key="25">
    <source>
        <dbReference type="PROSITE" id="PS50109"/>
    </source>
</evidence>
<keyword evidence="19" id="KW-0843">Virulence</keyword>
<evidence type="ECO:0000256" key="2">
    <source>
        <dbReference type="ARBA" id="ARBA00001936"/>
    </source>
</evidence>
<keyword evidence="10" id="KW-0547">Nucleotide-binding</keyword>
<evidence type="ECO:0000256" key="13">
    <source>
        <dbReference type="ARBA" id="ARBA00022840"/>
    </source>
</evidence>
<dbReference type="SMART" id="SM00387">
    <property type="entry name" value="HATPase_c"/>
    <property type="match status" value="1"/>
</dbReference>
<evidence type="ECO:0000256" key="20">
    <source>
        <dbReference type="ARBA" id="ARBA00023211"/>
    </source>
</evidence>
<evidence type="ECO:0000256" key="17">
    <source>
        <dbReference type="ARBA" id="ARBA00023012"/>
    </source>
</evidence>
<evidence type="ECO:0000256" key="15">
    <source>
        <dbReference type="ARBA" id="ARBA00022912"/>
    </source>
</evidence>
<dbReference type="CDD" id="cd00082">
    <property type="entry name" value="HisKA"/>
    <property type="match status" value="1"/>
</dbReference>
<evidence type="ECO:0000256" key="18">
    <source>
        <dbReference type="ARBA" id="ARBA00023016"/>
    </source>
</evidence>
<evidence type="ECO:0000313" key="27">
    <source>
        <dbReference type="EMBL" id="KKN83104.1"/>
    </source>
</evidence>
<keyword evidence="15" id="KW-0904">Protein phosphatase</keyword>
<dbReference type="EC" id="2.7.13.3" evidence="5"/>
<feature type="compositionally biased region" description="Basic and acidic residues" evidence="23">
    <location>
        <begin position="16"/>
        <end position="26"/>
    </location>
</feature>
<dbReference type="PANTHER" id="PTHR44936">
    <property type="entry name" value="SENSOR PROTEIN CREC"/>
    <property type="match status" value="1"/>
</dbReference>
<keyword evidence="20" id="KW-0464">Manganese</keyword>
<dbReference type="SUPFAM" id="SSF103190">
    <property type="entry name" value="Sensory domain-like"/>
    <property type="match status" value="1"/>
</dbReference>
<accession>A0A0F9TUT0</accession>
<dbReference type="PANTHER" id="PTHR44936:SF9">
    <property type="entry name" value="SENSOR PROTEIN CREC"/>
    <property type="match status" value="1"/>
</dbReference>
<feature type="transmembrane region" description="Helical" evidence="24">
    <location>
        <begin position="434"/>
        <end position="458"/>
    </location>
</feature>
<feature type="domain" description="HAMP" evidence="26">
    <location>
        <begin position="455"/>
        <end position="507"/>
    </location>
</feature>
<dbReference type="Gene3D" id="3.30.565.10">
    <property type="entry name" value="Histidine kinase-like ATPase, C-terminal domain"/>
    <property type="match status" value="1"/>
</dbReference>
<keyword evidence="24" id="KW-0472">Membrane</keyword>